<dbReference type="AlphaFoldDB" id="A0AAW1PG39"/>
<evidence type="ECO:0000313" key="3">
    <source>
        <dbReference type="Proteomes" id="UP001489004"/>
    </source>
</evidence>
<protein>
    <submittedName>
        <fullName evidence="2">Uncharacterized protein</fullName>
    </submittedName>
</protein>
<dbReference type="Proteomes" id="UP001489004">
    <property type="component" value="Unassembled WGS sequence"/>
</dbReference>
<sequence length="134" mass="14233">MTGSNCLCTSHQCHTEASGPTAVGRFSSSASLRSLLVARPSARPPVRSKPGHISIQACEVPVVAKPPLSDQPAPDPVRKKGRGRPKCAAAGCEVTAYFNDPEATCGRFCAAHREQGMINVVTRPWHDQRGCQAV</sequence>
<organism evidence="2 3">
    <name type="scientific">[Myrmecia] bisecta</name>
    <dbReference type="NCBI Taxonomy" id="41462"/>
    <lineage>
        <taxon>Eukaryota</taxon>
        <taxon>Viridiplantae</taxon>
        <taxon>Chlorophyta</taxon>
        <taxon>core chlorophytes</taxon>
        <taxon>Trebouxiophyceae</taxon>
        <taxon>Trebouxiales</taxon>
        <taxon>Trebouxiaceae</taxon>
        <taxon>Myrmecia</taxon>
    </lineage>
</organism>
<comment type="caution">
    <text evidence="2">The sequence shown here is derived from an EMBL/GenBank/DDBJ whole genome shotgun (WGS) entry which is preliminary data.</text>
</comment>
<keyword evidence="3" id="KW-1185">Reference proteome</keyword>
<accession>A0AAW1PG39</accession>
<reference evidence="2 3" key="1">
    <citation type="journal article" date="2024" name="Nat. Commun.">
        <title>Phylogenomics reveals the evolutionary origins of lichenization in chlorophyte algae.</title>
        <authorList>
            <person name="Puginier C."/>
            <person name="Libourel C."/>
            <person name="Otte J."/>
            <person name="Skaloud P."/>
            <person name="Haon M."/>
            <person name="Grisel S."/>
            <person name="Petersen M."/>
            <person name="Berrin J.G."/>
            <person name="Delaux P.M."/>
            <person name="Dal Grande F."/>
            <person name="Keller J."/>
        </authorList>
    </citation>
    <scope>NUCLEOTIDE SEQUENCE [LARGE SCALE GENOMIC DNA]</scope>
    <source>
        <strain evidence="2 3">SAG 2043</strain>
    </source>
</reference>
<evidence type="ECO:0000313" key="2">
    <source>
        <dbReference type="EMBL" id="KAK9806819.1"/>
    </source>
</evidence>
<evidence type="ECO:0000256" key="1">
    <source>
        <dbReference type="SAM" id="MobiDB-lite"/>
    </source>
</evidence>
<dbReference type="EMBL" id="JALJOR010000013">
    <property type="protein sequence ID" value="KAK9806819.1"/>
    <property type="molecule type" value="Genomic_DNA"/>
</dbReference>
<dbReference type="Pfam" id="PF19114">
    <property type="entry name" value="EsV_1_7_cys"/>
    <property type="match status" value="1"/>
</dbReference>
<proteinExistence type="predicted"/>
<gene>
    <name evidence="2" type="ORF">WJX72_003768</name>
</gene>
<dbReference type="SMART" id="SM01425">
    <property type="entry name" value="EsV_1_7"/>
    <property type="match status" value="1"/>
</dbReference>
<name>A0AAW1PG39_9CHLO</name>
<dbReference type="InterPro" id="IPR043822">
    <property type="entry name" value="EsV_1_7_cys"/>
</dbReference>
<feature type="region of interest" description="Disordered" evidence="1">
    <location>
        <begin position="65"/>
        <end position="84"/>
    </location>
</feature>